<dbReference type="Proteomes" id="UP001218188">
    <property type="component" value="Unassembled WGS sequence"/>
</dbReference>
<proteinExistence type="predicted"/>
<evidence type="ECO:0000313" key="2">
    <source>
        <dbReference type="Proteomes" id="UP001218188"/>
    </source>
</evidence>
<evidence type="ECO:0008006" key="3">
    <source>
        <dbReference type="Google" id="ProtNLM"/>
    </source>
</evidence>
<organism evidence="1 2">
    <name type="scientific">Mycena alexandri</name>
    <dbReference type="NCBI Taxonomy" id="1745969"/>
    <lineage>
        <taxon>Eukaryota</taxon>
        <taxon>Fungi</taxon>
        <taxon>Dikarya</taxon>
        <taxon>Basidiomycota</taxon>
        <taxon>Agaricomycotina</taxon>
        <taxon>Agaricomycetes</taxon>
        <taxon>Agaricomycetidae</taxon>
        <taxon>Agaricales</taxon>
        <taxon>Marasmiineae</taxon>
        <taxon>Mycenaceae</taxon>
        <taxon>Mycena</taxon>
    </lineage>
</organism>
<dbReference type="EMBL" id="JARJCM010000005">
    <property type="protein sequence ID" value="KAJ7045192.1"/>
    <property type="molecule type" value="Genomic_DNA"/>
</dbReference>
<comment type="caution">
    <text evidence="1">The sequence shown here is derived from an EMBL/GenBank/DDBJ whole genome shotgun (WGS) entry which is preliminary data.</text>
</comment>
<keyword evidence="2" id="KW-1185">Reference proteome</keyword>
<name>A0AAD6TJV7_9AGAR</name>
<accession>A0AAD6TJV7</accession>
<sequence>MLQISPDIFLEILGMRAVPLAFQTEQFPDRAALASCGLVCKSWSALSQRLLFQRGRTMDGHIFYARTITAETDKSRWLRESVFSIVLRPHQSTKTSHIVDLLTHLPNLPELVLLAWRVTLAKQSWLSFRAQVAVSDPCPCVSIQITLAITSMATPVWPAVTKLISAIPTIRILSVTNNTVQ</sequence>
<protein>
    <recommendedName>
        <fullName evidence="3">F-box domain-containing protein</fullName>
    </recommendedName>
</protein>
<reference evidence="1" key="1">
    <citation type="submission" date="2023-03" db="EMBL/GenBank/DDBJ databases">
        <title>Massive genome expansion in bonnet fungi (Mycena s.s.) driven by repeated elements and novel gene families across ecological guilds.</title>
        <authorList>
            <consortium name="Lawrence Berkeley National Laboratory"/>
            <person name="Harder C.B."/>
            <person name="Miyauchi S."/>
            <person name="Viragh M."/>
            <person name="Kuo A."/>
            <person name="Thoen E."/>
            <person name="Andreopoulos B."/>
            <person name="Lu D."/>
            <person name="Skrede I."/>
            <person name="Drula E."/>
            <person name="Henrissat B."/>
            <person name="Morin E."/>
            <person name="Kohler A."/>
            <person name="Barry K."/>
            <person name="LaButti K."/>
            <person name="Morin E."/>
            <person name="Salamov A."/>
            <person name="Lipzen A."/>
            <person name="Mereny Z."/>
            <person name="Hegedus B."/>
            <person name="Baldrian P."/>
            <person name="Stursova M."/>
            <person name="Weitz H."/>
            <person name="Taylor A."/>
            <person name="Grigoriev I.V."/>
            <person name="Nagy L.G."/>
            <person name="Martin F."/>
            <person name="Kauserud H."/>
        </authorList>
    </citation>
    <scope>NUCLEOTIDE SEQUENCE</scope>
    <source>
        <strain evidence="1">CBHHK200</strain>
    </source>
</reference>
<gene>
    <name evidence="1" type="ORF">C8F04DRAFT_1249626</name>
</gene>
<dbReference type="AlphaFoldDB" id="A0AAD6TJV7"/>
<evidence type="ECO:0000313" key="1">
    <source>
        <dbReference type="EMBL" id="KAJ7045192.1"/>
    </source>
</evidence>